<dbReference type="Gene3D" id="1.25.10.10">
    <property type="entry name" value="Leucine-rich Repeat Variant"/>
    <property type="match status" value="1"/>
</dbReference>
<comment type="caution">
    <text evidence="9">The sequence shown here is derived from an EMBL/GenBank/DDBJ whole genome shotgun (WGS) entry which is preliminary data.</text>
</comment>
<feature type="domain" description="Telomere-associated protein Rif1 N-terminal" evidence="8">
    <location>
        <begin position="24"/>
        <end position="337"/>
    </location>
</feature>
<evidence type="ECO:0000256" key="2">
    <source>
        <dbReference type="ARBA" id="ARBA00004574"/>
    </source>
</evidence>
<evidence type="ECO:0000313" key="9">
    <source>
        <dbReference type="EMBL" id="TDH65360.1"/>
    </source>
</evidence>
<dbReference type="GO" id="GO:0000781">
    <property type="term" value="C:chromosome, telomeric region"/>
    <property type="evidence" value="ECO:0007669"/>
    <property type="project" value="UniProtKB-SubCell"/>
</dbReference>
<organism evidence="9 10">
    <name type="scientific">Bremia lactucae</name>
    <name type="common">Lettuce downy mildew</name>
    <dbReference type="NCBI Taxonomy" id="4779"/>
    <lineage>
        <taxon>Eukaryota</taxon>
        <taxon>Sar</taxon>
        <taxon>Stramenopiles</taxon>
        <taxon>Oomycota</taxon>
        <taxon>Peronosporomycetes</taxon>
        <taxon>Peronosporales</taxon>
        <taxon>Peronosporaceae</taxon>
        <taxon>Bremia</taxon>
    </lineage>
</organism>
<keyword evidence="6" id="KW-0131">Cell cycle</keyword>
<keyword evidence="10" id="KW-1185">Reference proteome</keyword>
<gene>
    <name evidence="9" type="ORF">CCR75_003621</name>
</gene>
<evidence type="ECO:0000256" key="4">
    <source>
        <dbReference type="ARBA" id="ARBA00022895"/>
    </source>
</evidence>
<dbReference type="EMBL" id="SHOA02000001">
    <property type="protein sequence ID" value="TDH65360.1"/>
    <property type="molecule type" value="Genomic_DNA"/>
</dbReference>
<evidence type="ECO:0000256" key="7">
    <source>
        <dbReference type="SAM" id="MobiDB-lite"/>
    </source>
</evidence>
<sequence length="1185" mass="135721">MEAAEMQLARALAALTECELPQSRSLESRLDAYFQLEDLFHLEDSEASVLELQRHVPLLLSEMRIDLQQNGLSEILHAALRCLSYLMHHRSLNVGFSDDEISYFLGKLVRLLFSTQDISTYKLCLWGITVQNFSPDRHILLPRMVEALVQAVVNPFNSRVIEVQALKGLHLLLVKYPEQLGCSAAVLNLYVRPIASRLTSSEVVTRTQARVVLEEVSKHRTAWPQETLIVVQNCVEEYLLPVMELHMEHNRRIEAVHLWKLMLILLKSHFSNDLEKLNSVLYVAEKCLKDKNGIVRLLALEAWGEMTQVFHDCNNWVFNKAVVGLLIRPIYSCFKQELLLNIIDVAYDSWQKIINVAVLDFNANCKALEKNVEIGQQERVPVWKLWFNELVTHPLLILMEKLTKTKDSASAVKLDTFISFFKQLWRLKERTRFGNKCKKTQRKCSSSNATRGISANEIFGKRALRTRDKEHSAFVRFLRCSSVHLNSKVIGIALLIEDVLGAIHDMIKMSIKSTDCGDQNRINEVVMAMWIGVCQRIKFNRDQDGPTSKLLSRLVRILIALPFGNLASKFSPARRVDVNDSRRWNRKNKQSQIARDEGFRLVWQLQLLIPLVSTFVSLRDLQSAMLHPKCKFFDRINQRVKYLKSLYAQCATVFELWESNEFGEKQVHLKRKMNALPYLVLTPIVEFAIYVENFKCDRGVIIHITLTKLEALMKNLLTKLNFGFEQRDQQMFRFGEMLINAAHDCIASGFSCEKRSILDEFINISKRFKGQTFGSQQLASPLLYSIQSCTRVCSDIYETTSAATHTNLCNVLRTDARNESQASASVFSLILPSSKIPSDPLAKFIKLYRVSSDEPFAISRQRKASKYTFLIAYMIPFIVNQTPLLRKTVGRRQSNNLNGGNCIDPGLAGCLDKIFLLYRHFPLEFRQLFSICKIKTIGDLSALSVDKLKAFGRKETLHAVRQALQEFLERKGCMKTISGSEIGQRSGLASGSSAISKFSLCYITKRPSYMERKCNAILAPRKSYRKRTRRTLELDGEIDRFEESEASRRKPKLADRVTFLLETHRSDRTQITRPFEELETQSKPSEKSIETKKNQENINLSTPKLLRHLRRSAYYVNNLVTEEESLQSEPASLQSSITSAGNVMANYQEAYDLVSQIAVQLQIAAETSSTRCKKLLDKQKEEFRG</sequence>
<proteinExistence type="predicted"/>
<dbReference type="KEGG" id="blac:94347386"/>
<reference evidence="9 10" key="1">
    <citation type="journal article" date="2021" name="Genome Biol.">
        <title>AFLAP: assembly-free linkage analysis pipeline using k-mers from genome sequencing data.</title>
        <authorList>
            <person name="Fletcher K."/>
            <person name="Zhang L."/>
            <person name="Gil J."/>
            <person name="Han R."/>
            <person name="Cavanaugh K."/>
            <person name="Michelmore R."/>
        </authorList>
    </citation>
    <scope>NUCLEOTIDE SEQUENCE [LARGE SCALE GENOMIC DNA]</scope>
    <source>
        <strain evidence="9 10">SF5</strain>
    </source>
</reference>
<dbReference type="AlphaFoldDB" id="A0A976FEM9"/>
<keyword evidence="3" id="KW-0158">Chromosome</keyword>
<dbReference type="InterPro" id="IPR011989">
    <property type="entry name" value="ARM-like"/>
</dbReference>
<dbReference type="PANTHER" id="PTHR22928:SF3">
    <property type="entry name" value="TELOMERE-ASSOCIATED PROTEIN RIF1"/>
    <property type="match status" value="1"/>
</dbReference>
<dbReference type="Proteomes" id="UP000294530">
    <property type="component" value="Unassembled WGS sequence"/>
</dbReference>
<accession>A0A976FEM9</accession>
<dbReference type="Pfam" id="PF12231">
    <property type="entry name" value="Rif1_N"/>
    <property type="match status" value="1"/>
</dbReference>
<dbReference type="GeneID" id="94347386"/>
<dbReference type="InterPro" id="IPR016024">
    <property type="entry name" value="ARM-type_fold"/>
</dbReference>
<dbReference type="PANTHER" id="PTHR22928">
    <property type="entry name" value="TELOMERE-ASSOCIATED PROTEIN RIF1"/>
    <property type="match status" value="1"/>
</dbReference>
<keyword evidence="4" id="KW-0779">Telomere</keyword>
<dbReference type="GO" id="GO:0005634">
    <property type="term" value="C:nucleus"/>
    <property type="evidence" value="ECO:0007669"/>
    <property type="project" value="UniProtKB-SubCell"/>
</dbReference>
<evidence type="ECO:0000256" key="1">
    <source>
        <dbReference type="ARBA" id="ARBA00004123"/>
    </source>
</evidence>
<evidence type="ECO:0000256" key="5">
    <source>
        <dbReference type="ARBA" id="ARBA00023242"/>
    </source>
</evidence>
<protein>
    <recommendedName>
        <fullName evidence="8">Telomere-associated protein Rif1 N-terminal domain-containing protein</fullName>
    </recommendedName>
</protein>
<dbReference type="SUPFAM" id="SSF48371">
    <property type="entry name" value="ARM repeat"/>
    <property type="match status" value="1"/>
</dbReference>
<dbReference type="RefSeq" id="XP_067814859.1">
    <property type="nucleotide sequence ID" value="XM_067961715.1"/>
</dbReference>
<evidence type="ECO:0000256" key="3">
    <source>
        <dbReference type="ARBA" id="ARBA00022454"/>
    </source>
</evidence>
<evidence type="ECO:0000256" key="6">
    <source>
        <dbReference type="ARBA" id="ARBA00023306"/>
    </source>
</evidence>
<keyword evidence="5" id="KW-0539">Nucleus</keyword>
<dbReference type="GO" id="GO:0000723">
    <property type="term" value="P:telomere maintenance"/>
    <property type="evidence" value="ECO:0007669"/>
    <property type="project" value="TreeGrafter"/>
</dbReference>
<name>A0A976FEM9_BRELC</name>
<comment type="subcellular location">
    <subcellularLocation>
        <location evidence="2">Chromosome</location>
        <location evidence="2">Telomere</location>
    </subcellularLocation>
    <subcellularLocation>
        <location evidence="1">Nucleus</location>
    </subcellularLocation>
</comment>
<dbReference type="OrthoDB" id="5399929at2759"/>
<dbReference type="InterPro" id="IPR022031">
    <property type="entry name" value="Rif1_N"/>
</dbReference>
<feature type="region of interest" description="Disordered" evidence="7">
    <location>
        <begin position="1074"/>
        <end position="1093"/>
    </location>
</feature>
<evidence type="ECO:0000313" key="10">
    <source>
        <dbReference type="Proteomes" id="UP000294530"/>
    </source>
</evidence>
<feature type="compositionally biased region" description="Basic and acidic residues" evidence="7">
    <location>
        <begin position="1084"/>
        <end position="1093"/>
    </location>
</feature>
<evidence type="ECO:0000259" key="8">
    <source>
        <dbReference type="Pfam" id="PF12231"/>
    </source>
</evidence>